<dbReference type="InterPro" id="IPR003018">
    <property type="entry name" value="GAF"/>
</dbReference>
<dbReference type="Proteomes" id="UP001500689">
    <property type="component" value="Unassembled WGS sequence"/>
</dbReference>
<keyword evidence="4" id="KW-0804">Transcription</keyword>
<dbReference type="Gene3D" id="3.30.450.40">
    <property type="match status" value="1"/>
</dbReference>
<keyword evidence="7" id="KW-1185">Reference proteome</keyword>
<dbReference type="SUPFAM" id="SSF52172">
    <property type="entry name" value="CheY-like"/>
    <property type="match status" value="1"/>
</dbReference>
<dbReference type="Gene3D" id="1.10.10.10">
    <property type="entry name" value="Winged helix-like DNA-binding domain superfamily/Winged helix DNA-binding domain"/>
    <property type="match status" value="1"/>
</dbReference>
<evidence type="ECO:0000256" key="3">
    <source>
        <dbReference type="ARBA" id="ARBA00023015"/>
    </source>
</evidence>
<keyword evidence="1" id="KW-0808">Transferase</keyword>
<evidence type="ECO:0000256" key="4">
    <source>
        <dbReference type="ARBA" id="ARBA00023163"/>
    </source>
</evidence>
<dbReference type="InterPro" id="IPR012074">
    <property type="entry name" value="GAF_ANTAR"/>
</dbReference>
<dbReference type="Pfam" id="PF13185">
    <property type="entry name" value="GAF_2"/>
    <property type="match status" value="1"/>
</dbReference>
<proteinExistence type="predicted"/>
<keyword evidence="2" id="KW-0418">Kinase</keyword>
<dbReference type="PROSITE" id="PS50921">
    <property type="entry name" value="ANTAR"/>
    <property type="match status" value="1"/>
</dbReference>
<evidence type="ECO:0000256" key="1">
    <source>
        <dbReference type="ARBA" id="ARBA00022679"/>
    </source>
</evidence>
<evidence type="ECO:0000259" key="5">
    <source>
        <dbReference type="PROSITE" id="PS50921"/>
    </source>
</evidence>
<dbReference type="Pfam" id="PF03861">
    <property type="entry name" value="ANTAR"/>
    <property type="match status" value="1"/>
</dbReference>
<name>A0ABP6W9U0_9PSEU</name>
<dbReference type="RefSeq" id="WP_344860742.1">
    <property type="nucleotide sequence ID" value="NZ_BAAAZN010000006.1"/>
</dbReference>
<organism evidence="6 7">
    <name type="scientific">Amycolatopsis ultiminotia</name>
    <dbReference type="NCBI Taxonomy" id="543629"/>
    <lineage>
        <taxon>Bacteria</taxon>
        <taxon>Bacillati</taxon>
        <taxon>Actinomycetota</taxon>
        <taxon>Actinomycetes</taxon>
        <taxon>Pseudonocardiales</taxon>
        <taxon>Pseudonocardiaceae</taxon>
        <taxon>Amycolatopsis</taxon>
    </lineage>
</organism>
<evidence type="ECO:0000256" key="2">
    <source>
        <dbReference type="ARBA" id="ARBA00022777"/>
    </source>
</evidence>
<reference evidence="7" key="1">
    <citation type="journal article" date="2019" name="Int. J. Syst. Evol. Microbiol.">
        <title>The Global Catalogue of Microorganisms (GCM) 10K type strain sequencing project: providing services to taxonomists for standard genome sequencing and annotation.</title>
        <authorList>
            <consortium name="The Broad Institute Genomics Platform"/>
            <consortium name="The Broad Institute Genome Sequencing Center for Infectious Disease"/>
            <person name="Wu L."/>
            <person name="Ma J."/>
        </authorList>
    </citation>
    <scope>NUCLEOTIDE SEQUENCE [LARGE SCALE GENOMIC DNA]</scope>
    <source>
        <strain evidence="7">JCM 16898</strain>
    </source>
</reference>
<dbReference type="InterPro" id="IPR036388">
    <property type="entry name" value="WH-like_DNA-bd_sf"/>
</dbReference>
<dbReference type="PIRSF" id="PIRSF036625">
    <property type="entry name" value="GAF_ANTAR"/>
    <property type="match status" value="1"/>
</dbReference>
<accession>A0ABP6W9U0</accession>
<dbReference type="EMBL" id="BAAAZN010000006">
    <property type="protein sequence ID" value="GAA3547449.1"/>
    <property type="molecule type" value="Genomic_DNA"/>
</dbReference>
<gene>
    <name evidence="6" type="ORF">GCM10022222_33830</name>
</gene>
<dbReference type="SMART" id="SM01012">
    <property type="entry name" value="ANTAR"/>
    <property type="match status" value="1"/>
</dbReference>
<comment type="caution">
    <text evidence="6">The sequence shown here is derived from an EMBL/GenBank/DDBJ whole genome shotgun (WGS) entry which is preliminary data.</text>
</comment>
<protein>
    <submittedName>
        <fullName evidence="6">GAF and ANTAR domain-containing protein</fullName>
    </submittedName>
</protein>
<evidence type="ECO:0000313" key="7">
    <source>
        <dbReference type="Proteomes" id="UP001500689"/>
    </source>
</evidence>
<dbReference type="InterPro" id="IPR029016">
    <property type="entry name" value="GAF-like_dom_sf"/>
</dbReference>
<sequence>MEEQPATELGQRLVKALGDAARGLSARSSGGPEQVLELIVAGAVQTVPGAEQAGVLLLARDGTVTSHAPSDEMVARIDRLQAQHQQGPCVTALWEQHTVTVDDLAGETTRWPVFAPEALASGVVSTLSFQLFTSEDTLGALNLYSGRRAGFDERSQMLGSLFASHAAQALGRAQETEQLHQALLTRDVIGQAKGILMERFGLGDDAAFAMLVRSSQDTNVKLVDVARWLTTEGKSRHEPPDPAISTATT</sequence>
<keyword evidence="3" id="KW-0805">Transcription regulation</keyword>
<evidence type="ECO:0000313" key="6">
    <source>
        <dbReference type="EMBL" id="GAA3547449.1"/>
    </source>
</evidence>
<feature type="domain" description="ANTAR" evidence="5">
    <location>
        <begin position="167"/>
        <end position="230"/>
    </location>
</feature>
<dbReference type="InterPro" id="IPR011006">
    <property type="entry name" value="CheY-like_superfamily"/>
</dbReference>
<dbReference type="SUPFAM" id="SSF55781">
    <property type="entry name" value="GAF domain-like"/>
    <property type="match status" value="1"/>
</dbReference>
<dbReference type="InterPro" id="IPR005561">
    <property type="entry name" value="ANTAR"/>
</dbReference>